<dbReference type="HOGENOM" id="CLU_085338_2_1_9"/>
<evidence type="ECO:0000313" key="2">
    <source>
        <dbReference type="Proteomes" id="UP000029500"/>
    </source>
</evidence>
<name>A0A089M6G7_9BACL</name>
<dbReference type="OrthoDB" id="9805585at2"/>
<dbReference type="Gene3D" id="3.40.50.150">
    <property type="entry name" value="Vaccinia Virus protein VP39"/>
    <property type="match status" value="1"/>
</dbReference>
<dbReference type="CDD" id="cd02440">
    <property type="entry name" value="AdoMet_MTases"/>
    <property type="match status" value="1"/>
</dbReference>
<proteinExistence type="predicted"/>
<dbReference type="EMBL" id="CP009287">
    <property type="protein sequence ID" value="AIQ68822.1"/>
    <property type="molecule type" value="Genomic_DNA"/>
</dbReference>
<dbReference type="STRING" id="189425.PGRAT_15245"/>
<dbReference type="Proteomes" id="UP000029500">
    <property type="component" value="Chromosome"/>
</dbReference>
<dbReference type="eggNOG" id="COG3963">
    <property type="taxonomic scope" value="Bacteria"/>
</dbReference>
<keyword evidence="2" id="KW-1185">Reference proteome</keyword>
<keyword evidence="1" id="KW-0489">Methyltransferase</keyword>
<dbReference type="AlphaFoldDB" id="A0A089M6G7"/>
<dbReference type="KEGG" id="pgm:PGRAT_15245"/>
<dbReference type="SUPFAM" id="SSF53335">
    <property type="entry name" value="S-adenosyl-L-methionine-dependent methyltransferases"/>
    <property type="match status" value="1"/>
</dbReference>
<protein>
    <submittedName>
        <fullName evidence="1">Phospholipid methyltransferase</fullName>
    </submittedName>
</protein>
<dbReference type="InterPro" id="IPR029063">
    <property type="entry name" value="SAM-dependent_MTases_sf"/>
</dbReference>
<keyword evidence="1" id="KW-0808">Transferase</keyword>
<accession>A0A089M6G7</accession>
<dbReference type="RefSeq" id="WP_025704330.1">
    <property type="nucleotide sequence ID" value="NZ_CP009287.1"/>
</dbReference>
<gene>
    <name evidence="1" type="ORF">PGRAT_15245</name>
</gene>
<sequence>MIKMSDWVEERAVFLYKFLRFPRQIGSLVPSSAELAAAMTKQVPWHQVQAIAELGAGTGAITRHIQRYSTLNTKVMLFEKDPFLRKRLRAAYPGYACHADCLRLELALHNDNSGPLDCILSGLPFFNFPQSVRDLLLGQIVSSLKEEGLFIAFQYSKQMKKQLEQHFVIEQICFVPRNLPPAFVYVCRKKRTGPDV</sequence>
<reference evidence="1 2" key="1">
    <citation type="submission" date="2014-08" db="EMBL/GenBank/DDBJ databases">
        <title>Comparative genomics of the Paenibacillus odorifer group.</title>
        <authorList>
            <person name="den Bakker H.C."/>
            <person name="Tsai Y.-C."/>
            <person name="Martin N."/>
            <person name="Korlach J."/>
            <person name="Wiedmann M."/>
        </authorList>
    </citation>
    <scope>NUCLEOTIDE SEQUENCE [LARGE SCALE GENOMIC DNA]</scope>
    <source>
        <strain evidence="1 2">DSM 15220</strain>
    </source>
</reference>
<organism evidence="1 2">
    <name type="scientific">Paenibacillus graminis</name>
    <dbReference type="NCBI Taxonomy" id="189425"/>
    <lineage>
        <taxon>Bacteria</taxon>
        <taxon>Bacillati</taxon>
        <taxon>Bacillota</taxon>
        <taxon>Bacilli</taxon>
        <taxon>Bacillales</taxon>
        <taxon>Paenibacillaceae</taxon>
        <taxon>Paenibacillus</taxon>
    </lineage>
</organism>
<evidence type="ECO:0000313" key="1">
    <source>
        <dbReference type="EMBL" id="AIQ68822.1"/>
    </source>
</evidence>
<dbReference type="GO" id="GO:0032259">
    <property type="term" value="P:methylation"/>
    <property type="evidence" value="ECO:0007669"/>
    <property type="project" value="UniProtKB-KW"/>
</dbReference>
<dbReference type="GO" id="GO:0008168">
    <property type="term" value="F:methyltransferase activity"/>
    <property type="evidence" value="ECO:0007669"/>
    <property type="project" value="UniProtKB-KW"/>
</dbReference>